<evidence type="ECO:0000256" key="3">
    <source>
        <dbReference type="PIRSR" id="PIRSR605511-2"/>
    </source>
</evidence>
<reference evidence="5 6" key="1">
    <citation type="journal article" date="2018" name="Mol. Biol. Evol.">
        <title>Broad Genomic Sampling Reveals a Smut Pathogenic Ancestry of the Fungal Clade Ustilaginomycotina.</title>
        <authorList>
            <person name="Kijpornyongpan T."/>
            <person name="Mondo S.J."/>
            <person name="Barry K."/>
            <person name="Sandor L."/>
            <person name="Lee J."/>
            <person name="Lipzen A."/>
            <person name="Pangilinan J."/>
            <person name="LaButti K."/>
            <person name="Hainaut M."/>
            <person name="Henrissat B."/>
            <person name="Grigoriev I.V."/>
            <person name="Spatafora J.W."/>
            <person name="Aime M.C."/>
        </authorList>
    </citation>
    <scope>NUCLEOTIDE SEQUENCE [LARGE SCALE GENOMIC DNA]</scope>
    <source>
        <strain evidence="5 6">MCA 4198</strain>
    </source>
</reference>
<dbReference type="Proteomes" id="UP000245768">
    <property type="component" value="Unassembled WGS sequence"/>
</dbReference>
<dbReference type="InParanoid" id="A0A316YYV4"/>
<dbReference type="GO" id="GO:0005509">
    <property type="term" value="F:calcium ion binding"/>
    <property type="evidence" value="ECO:0007669"/>
    <property type="project" value="TreeGrafter"/>
</dbReference>
<dbReference type="Pfam" id="PF08450">
    <property type="entry name" value="SGL"/>
    <property type="match status" value="1"/>
</dbReference>
<dbReference type="PANTHER" id="PTHR10907">
    <property type="entry name" value="REGUCALCIN"/>
    <property type="match status" value="1"/>
</dbReference>
<dbReference type="GeneID" id="37047422"/>
<feature type="domain" description="SMP-30/Gluconolactonase/LRE-like region" evidence="4">
    <location>
        <begin position="18"/>
        <end position="292"/>
    </location>
</feature>
<accession>A0A316YYV4</accession>
<dbReference type="PANTHER" id="PTHR10907:SF47">
    <property type="entry name" value="REGUCALCIN"/>
    <property type="match status" value="1"/>
</dbReference>
<feature type="active site" description="Proton donor/acceptor" evidence="2">
    <location>
        <position position="231"/>
    </location>
</feature>
<dbReference type="OrthoDB" id="423498at2759"/>
<keyword evidence="3" id="KW-0479">Metal-binding</keyword>
<dbReference type="InterPro" id="IPR013658">
    <property type="entry name" value="SGL"/>
</dbReference>
<evidence type="ECO:0000313" key="5">
    <source>
        <dbReference type="EMBL" id="PWN94371.1"/>
    </source>
</evidence>
<dbReference type="SUPFAM" id="SSF63829">
    <property type="entry name" value="Calcium-dependent phosphotriesterase"/>
    <property type="match status" value="1"/>
</dbReference>
<keyword evidence="6" id="KW-1185">Reference proteome</keyword>
<feature type="binding site" evidence="3">
    <location>
        <position position="231"/>
    </location>
    <ligand>
        <name>a divalent metal cation</name>
        <dbReference type="ChEBI" id="CHEBI:60240"/>
    </ligand>
</feature>
<feature type="binding site" evidence="3">
    <location>
        <position position="181"/>
    </location>
    <ligand>
        <name>a divalent metal cation</name>
        <dbReference type="ChEBI" id="CHEBI:60240"/>
    </ligand>
</feature>
<evidence type="ECO:0000259" key="4">
    <source>
        <dbReference type="Pfam" id="PF08450"/>
    </source>
</evidence>
<dbReference type="Gene3D" id="2.120.10.30">
    <property type="entry name" value="TolB, C-terminal domain"/>
    <property type="match status" value="1"/>
</dbReference>
<name>A0A316YYV4_9BASI</name>
<proteinExistence type="inferred from homology"/>
<dbReference type="InterPro" id="IPR011042">
    <property type="entry name" value="6-blade_b-propeller_TolB-like"/>
</dbReference>
<evidence type="ECO:0000256" key="2">
    <source>
        <dbReference type="PIRSR" id="PIRSR605511-1"/>
    </source>
</evidence>
<dbReference type="PRINTS" id="PR01790">
    <property type="entry name" value="SMP30FAMILY"/>
</dbReference>
<evidence type="ECO:0000256" key="1">
    <source>
        <dbReference type="ARBA" id="ARBA00008853"/>
    </source>
</evidence>
<dbReference type="RefSeq" id="XP_025381569.1">
    <property type="nucleotide sequence ID" value="XM_025525506.1"/>
</dbReference>
<evidence type="ECO:0000313" key="6">
    <source>
        <dbReference type="Proteomes" id="UP000245768"/>
    </source>
</evidence>
<feature type="binding site" evidence="3">
    <location>
        <position position="120"/>
    </location>
    <ligand>
        <name>substrate</name>
    </ligand>
</feature>
<protein>
    <recommendedName>
        <fullName evidence="4">SMP-30/Gluconolactonase/LRE-like region domain-containing protein</fullName>
    </recommendedName>
</protein>
<comment type="similarity">
    <text evidence="1">Belongs to the SMP-30/CGR1 family.</text>
</comment>
<dbReference type="AlphaFoldDB" id="A0A316YYV4"/>
<dbReference type="STRING" id="215250.A0A316YYV4"/>
<gene>
    <name evidence="5" type="ORF">FA10DRAFT_47792</name>
</gene>
<organism evidence="5 6">
    <name type="scientific">Acaromyces ingoldii</name>
    <dbReference type="NCBI Taxonomy" id="215250"/>
    <lineage>
        <taxon>Eukaryota</taxon>
        <taxon>Fungi</taxon>
        <taxon>Dikarya</taxon>
        <taxon>Basidiomycota</taxon>
        <taxon>Ustilaginomycotina</taxon>
        <taxon>Exobasidiomycetes</taxon>
        <taxon>Exobasidiales</taxon>
        <taxon>Cryptobasidiaceae</taxon>
        <taxon>Acaromyces</taxon>
    </lineage>
</organism>
<dbReference type="GO" id="GO:0019853">
    <property type="term" value="P:L-ascorbic acid biosynthetic process"/>
    <property type="evidence" value="ECO:0007669"/>
    <property type="project" value="TreeGrafter"/>
</dbReference>
<dbReference type="GO" id="GO:0004341">
    <property type="term" value="F:gluconolactonase activity"/>
    <property type="evidence" value="ECO:0007669"/>
    <property type="project" value="TreeGrafter"/>
</dbReference>
<comment type="cofactor">
    <cofactor evidence="3">
        <name>Zn(2+)</name>
        <dbReference type="ChEBI" id="CHEBI:29105"/>
    </cofactor>
    <text evidence="3">Binds 1 divalent metal cation per subunit.</text>
</comment>
<sequence length="347" mass="38467">MVESLEVKEPLLSLQCALGEGCVWDSKTGRLYFVDIDNHRVYTYEPSSGTHGFETFEEPITSLVLRREHSGLVATARYSYVLLTEQDLPFPPTSSTQPRKLRHLTQELDAEIVASTKRFNDGSCDPHGRYWAGIMGVPLEMKGALFVLDSLPNGHKLEDIAEGRAPKLAPRKMKDTIGISNGMAWLPNSKMLHTDSKVREITMYDVSSDGTLSNPSLFYKESGSPHGLIPDGCCQDAQGGIWSARFQGAKVTRINAATGKVDFEVRLPTCWNLTCCVWGGEHLEDLYVTSAHCDAEGDRPQSEMPHSGDLFVVRGLGKMFKPIDKPRYDGNTSILQFRLLRELGQGG</sequence>
<keyword evidence="3" id="KW-0862">Zinc</keyword>
<dbReference type="InterPro" id="IPR005511">
    <property type="entry name" value="SMP-30"/>
</dbReference>
<feature type="binding site" evidence="3">
    <location>
        <position position="20"/>
    </location>
    <ligand>
        <name>a divalent metal cation</name>
        <dbReference type="ChEBI" id="CHEBI:60240"/>
    </ligand>
</feature>
<feature type="binding site" evidence="3">
    <location>
        <position position="118"/>
    </location>
    <ligand>
        <name>substrate</name>
    </ligand>
</feature>
<dbReference type="EMBL" id="KZ819634">
    <property type="protein sequence ID" value="PWN94371.1"/>
    <property type="molecule type" value="Genomic_DNA"/>
</dbReference>